<keyword evidence="2" id="KW-1185">Reference proteome</keyword>
<gene>
    <name evidence="1" type="ORF">SAMN05421856_103321</name>
</gene>
<name>A0A1H7YHE2_9FLAO</name>
<evidence type="ECO:0000313" key="1">
    <source>
        <dbReference type="EMBL" id="SEM45314.1"/>
    </source>
</evidence>
<reference evidence="2" key="1">
    <citation type="submission" date="2016-10" db="EMBL/GenBank/DDBJ databases">
        <authorList>
            <person name="Varghese N."/>
            <person name="Submissions S."/>
        </authorList>
    </citation>
    <scope>NUCLEOTIDE SEQUENCE [LARGE SCALE GENOMIC DNA]</scope>
    <source>
        <strain evidence="2">DSM 17453</strain>
    </source>
</reference>
<sequence>MNNLGANYGRILEVLRKISSETLLSYQRYVSRMKDLEVVSLALTAEYMGIDSENHLFR</sequence>
<organism evidence="1 2">
    <name type="scientific">Chryseobacterium taichungense</name>
    <dbReference type="NCBI Taxonomy" id="295069"/>
    <lineage>
        <taxon>Bacteria</taxon>
        <taxon>Pseudomonadati</taxon>
        <taxon>Bacteroidota</taxon>
        <taxon>Flavobacteriia</taxon>
        <taxon>Flavobacteriales</taxon>
        <taxon>Weeksellaceae</taxon>
        <taxon>Chryseobacterium group</taxon>
        <taxon>Chryseobacterium</taxon>
    </lineage>
</organism>
<evidence type="ECO:0000313" key="2">
    <source>
        <dbReference type="Proteomes" id="UP000199450"/>
    </source>
</evidence>
<dbReference type="Proteomes" id="UP000199450">
    <property type="component" value="Unassembled WGS sequence"/>
</dbReference>
<protein>
    <submittedName>
        <fullName evidence="1">Uncharacterized protein</fullName>
    </submittedName>
</protein>
<dbReference type="AlphaFoldDB" id="A0A1H7YHE2"/>
<dbReference type="EMBL" id="FOBV01000003">
    <property type="protein sequence ID" value="SEM45314.1"/>
    <property type="molecule type" value="Genomic_DNA"/>
</dbReference>
<dbReference type="STRING" id="295069.SAMN05421856_103321"/>
<proteinExistence type="predicted"/>
<accession>A0A1H7YHE2</accession>